<dbReference type="Pfam" id="PF01628">
    <property type="entry name" value="HrcA"/>
    <property type="match status" value="1"/>
</dbReference>
<dbReference type="STRING" id="481446.NIT7645_02904"/>
<evidence type="ECO:0000256" key="4">
    <source>
        <dbReference type="ARBA" id="ARBA00023163"/>
    </source>
</evidence>
<evidence type="ECO:0000256" key="1">
    <source>
        <dbReference type="ARBA" id="ARBA00022491"/>
    </source>
</evidence>
<name>A0A0H5D6G3_9RHOB</name>
<keyword evidence="1 5" id="KW-0678">Repressor</keyword>
<evidence type="ECO:0000259" key="7">
    <source>
        <dbReference type="Pfam" id="PF03444"/>
    </source>
</evidence>
<dbReference type="GO" id="GO:0003677">
    <property type="term" value="F:DNA binding"/>
    <property type="evidence" value="ECO:0007669"/>
    <property type="project" value="InterPro"/>
</dbReference>
<keyword evidence="9" id="KW-1185">Reference proteome</keyword>
<dbReference type="SUPFAM" id="SSF46785">
    <property type="entry name" value="Winged helix' DNA-binding domain"/>
    <property type="match status" value="1"/>
</dbReference>
<dbReference type="HAMAP" id="MF_00081">
    <property type="entry name" value="HrcA"/>
    <property type="match status" value="1"/>
</dbReference>
<dbReference type="Proteomes" id="UP000043764">
    <property type="component" value="Unassembled WGS sequence"/>
</dbReference>
<reference evidence="9" key="1">
    <citation type="submission" date="2015-05" db="EMBL/GenBank/DDBJ databases">
        <authorList>
            <person name="Rodrigo-Torres Lidia"/>
            <person name="Arahal R.David."/>
        </authorList>
    </citation>
    <scope>NUCLEOTIDE SEQUENCE [LARGE SCALE GENOMIC DNA]</scope>
    <source>
        <strain evidence="9">CECT 7321</strain>
    </source>
</reference>
<dbReference type="PANTHER" id="PTHR34824">
    <property type="entry name" value="HEAT-INDUCIBLE TRANSCRIPTION REPRESSOR HRCA"/>
    <property type="match status" value="1"/>
</dbReference>
<dbReference type="GO" id="GO:0045892">
    <property type="term" value="P:negative regulation of DNA-templated transcription"/>
    <property type="evidence" value="ECO:0007669"/>
    <property type="project" value="UniProtKB-UniRule"/>
</dbReference>
<keyword evidence="3 5" id="KW-0346">Stress response</keyword>
<dbReference type="InterPro" id="IPR005104">
    <property type="entry name" value="WHTH_HrcA_DNA-bd"/>
</dbReference>
<evidence type="ECO:0000256" key="2">
    <source>
        <dbReference type="ARBA" id="ARBA00023015"/>
    </source>
</evidence>
<dbReference type="PIRSF" id="PIRSF005485">
    <property type="entry name" value="HrcA"/>
    <property type="match status" value="1"/>
</dbReference>
<evidence type="ECO:0000256" key="3">
    <source>
        <dbReference type="ARBA" id="ARBA00023016"/>
    </source>
</evidence>
<dbReference type="Gene3D" id="1.10.10.10">
    <property type="entry name" value="Winged helix-like DNA-binding domain superfamily/Winged helix DNA-binding domain"/>
    <property type="match status" value="1"/>
</dbReference>
<gene>
    <name evidence="5 8" type="primary">hrcA</name>
    <name evidence="8" type="ORF">NIT7321_03581</name>
</gene>
<proteinExistence type="inferred from homology"/>
<evidence type="ECO:0000313" key="9">
    <source>
        <dbReference type="Proteomes" id="UP000043764"/>
    </source>
</evidence>
<feature type="domain" description="Heat-inducible transcription repressor HrcA C-terminal" evidence="6">
    <location>
        <begin position="167"/>
        <end position="388"/>
    </location>
</feature>
<comment type="similarity">
    <text evidence="5">Belongs to the HrcA family.</text>
</comment>
<evidence type="ECO:0000259" key="6">
    <source>
        <dbReference type="Pfam" id="PF01628"/>
    </source>
</evidence>
<accession>A0A0H5D6G3</accession>
<dbReference type="InterPro" id="IPR036388">
    <property type="entry name" value="WH-like_DNA-bd_sf"/>
</dbReference>
<dbReference type="InterPro" id="IPR029016">
    <property type="entry name" value="GAF-like_dom_sf"/>
</dbReference>
<dbReference type="InterPro" id="IPR023120">
    <property type="entry name" value="WHTH_transcript_rep_HrcA_IDD"/>
</dbReference>
<comment type="function">
    <text evidence="5">Negative regulator of class I heat shock genes (grpE-dnaK-dnaJ and groELS operons). Prevents heat-shock induction of these operons.</text>
</comment>
<dbReference type="Gene3D" id="3.30.450.40">
    <property type="match status" value="1"/>
</dbReference>
<keyword evidence="4 5" id="KW-0804">Transcription</keyword>
<feature type="domain" description="Winged helix-turn-helix transcription repressor HrcA DNA-binding" evidence="7">
    <location>
        <begin position="63"/>
        <end position="129"/>
    </location>
</feature>
<dbReference type="Pfam" id="PF03444">
    <property type="entry name" value="WHD_HrcA"/>
    <property type="match status" value="1"/>
</dbReference>
<dbReference type="InterPro" id="IPR036390">
    <property type="entry name" value="WH_DNA-bd_sf"/>
</dbReference>
<evidence type="ECO:0000313" key="8">
    <source>
        <dbReference type="EMBL" id="CRL12701.1"/>
    </source>
</evidence>
<keyword evidence="2 5" id="KW-0805">Transcription regulation</keyword>
<dbReference type="InterPro" id="IPR021153">
    <property type="entry name" value="HrcA_C"/>
</dbReference>
<dbReference type="Gene3D" id="3.30.390.60">
    <property type="entry name" value="Heat-inducible transcription repressor hrca homolog, domain 3"/>
    <property type="match status" value="1"/>
</dbReference>
<dbReference type="PANTHER" id="PTHR34824:SF1">
    <property type="entry name" value="HEAT-INDUCIBLE TRANSCRIPTION REPRESSOR HRCA"/>
    <property type="match status" value="1"/>
</dbReference>
<dbReference type="AlphaFoldDB" id="A0A0H5D6G3"/>
<organism evidence="8 9">
    <name type="scientific">Phaeobacter italicus</name>
    <dbReference type="NCBI Taxonomy" id="481446"/>
    <lineage>
        <taxon>Bacteria</taxon>
        <taxon>Pseudomonadati</taxon>
        <taxon>Pseudomonadota</taxon>
        <taxon>Alphaproteobacteria</taxon>
        <taxon>Rhodobacterales</taxon>
        <taxon>Roseobacteraceae</taxon>
        <taxon>Phaeobacter</taxon>
    </lineage>
</organism>
<dbReference type="InterPro" id="IPR002571">
    <property type="entry name" value="HrcA"/>
</dbReference>
<dbReference type="NCBIfam" id="TIGR00331">
    <property type="entry name" value="hrcA"/>
    <property type="match status" value="1"/>
</dbReference>
<evidence type="ECO:0000256" key="5">
    <source>
        <dbReference type="HAMAP-Rule" id="MF_00081"/>
    </source>
</evidence>
<sequence length="406" mass="44510">MVILCLLTHRDSVRRDGDASKIDLLVLRSLMTGNGAGRDPLQNLTDDHKYRPMSNTTDILKDLNDRSRDVFRAVVESYLENGDPVGSRTLTRSLNEKVSAATVRNVMQDLEYLGLLNSPHTSAGRVPTQMGLRMFVDGLLEVGDLNVQDRQKIDETMGGNTSGVGGMLDRVGAALSGVTQGASLVLTPKHEAEIRHIEFVTLGHDRALVVLVFSDGHVENRLFKPPPGQTPSSMREAANFLNALIEGRTLSDVRGVIQEEIKARQQQIDGLAREMIESGLAAWEDEGTDAARLIVRGRANLLAEAGAAEELDRIRNLFDDLERKRDIEEFLQLTEDGEGVRIFIGSENKLFSLSGSSLVVSPYMNADRKIIGAVGVIGPTRLNYGRIVPIVDYTAQLVGKLLSDRS</sequence>
<dbReference type="SUPFAM" id="SSF55781">
    <property type="entry name" value="GAF domain-like"/>
    <property type="match status" value="1"/>
</dbReference>
<dbReference type="EMBL" id="CVRL01000045">
    <property type="protein sequence ID" value="CRL12701.1"/>
    <property type="molecule type" value="Genomic_DNA"/>
</dbReference>
<protein>
    <recommendedName>
        <fullName evidence="5">Heat-inducible transcription repressor HrcA</fullName>
    </recommendedName>
</protein>